<organism evidence="2 3">
    <name type="scientific">Anabarilius grahami</name>
    <name type="common">Kanglang fish</name>
    <name type="synonym">Barilius grahami</name>
    <dbReference type="NCBI Taxonomy" id="495550"/>
    <lineage>
        <taxon>Eukaryota</taxon>
        <taxon>Metazoa</taxon>
        <taxon>Chordata</taxon>
        <taxon>Craniata</taxon>
        <taxon>Vertebrata</taxon>
        <taxon>Euteleostomi</taxon>
        <taxon>Actinopterygii</taxon>
        <taxon>Neopterygii</taxon>
        <taxon>Teleostei</taxon>
        <taxon>Ostariophysi</taxon>
        <taxon>Cypriniformes</taxon>
        <taxon>Xenocyprididae</taxon>
        <taxon>Xenocypridinae</taxon>
        <taxon>Xenocypridinae incertae sedis</taxon>
        <taxon>Anabarilius</taxon>
    </lineage>
</organism>
<evidence type="ECO:0000313" key="3">
    <source>
        <dbReference type="Proteomes" id="UP000281406"/>
    </source>
</evidence>
<feature type="region of interest" description="Disordered" evidence="1">
    <location>
        <begin position="17"/>
        <end position="41"/>
    </location>
</feature>
<proteinExistence type="predicted"/>
<dbReference type="Proteomes" id="UP000281406">
    <property type="component" value="Unassembled WGS sequence"/>
</dbReference>
<reference evidence="2 3" key="1">
    <citation type="submission" date="2018-10" db="EMBL/GenBank/DDBJ databases">
        <title>Genome assembly for a Yunnan-Guizhou Plateau 3E fish, Anabarilius grahami (Regan), and its evolutionary and genetic applications.</title>
        <authorList>
            <person name="Jiang W."/>
        </authorList>
    </citation>
    <scope>NUCLEOTIDE SEQUENCE [LARGE SCALE GENOMIC DNA]</scope>
    <source>
        <strain evidence="2">AG-KIZ</strain>
        <tissue evidence="2">Muscle</tissue>
    </source>
</reference>
<evidence type="ECO:0000313" key="2">
    <source>
        <dbReference type="EMBL" id="ROL50748.1"/>
    </source>
</evidence>
<name>A0A3N0YYJ6_ANAGA</name>
<sequence length="122" mass="13757">MQLPLYVQEEALAGDNEAPRTLSTVSPVASEDSSRTCSGYKTPDPHIHLHRPLCISTLMVWTHLKAKGNLMRSAVMSVDVLTSGPLRCKKTSENTMMDYKNTEDCKVLDTEENILLYMQKIW</sequence>
<evidence type="ECO:0000256" key="1">
    <source>
        <dbReference type="SAM" id="MobiDB-lite"/>
    </source>
</evidence>
<dbReference type="AlphaFoldDB" id="A0A3N0YYJ6"/>
<gene>
    <name evidence="2" type="ORF">DPX16_14992</name>
</gene>
<dbReference type="EMBL" id="RJVU01019434">
    <property type="protein sequence ID" value="ROL50748.1"/>
    <property type="molecule type" value="Genomic_DNA"/>
</dbReference>
<keyword evidence="3" id="KW-1185">Reference proteome</keyword>
<comment type="caution">
    <text evidence="2">The sequence shown here is derived from an EMBL/GenBank/DDBJ whole genome shotgun (WGS) entry which is preliminary data.</text>
</comment>
<protein>
    <submittedName>
        <fullName evidence="2">Uncharacterized protein</fullName>
    </submittedName>
</protein>
<accession>A0A3N0YYJ6</accession>